<comment type="subcellular location">
    <subcellularLocation>
        <location evidence="8">Cytoplasm</location>
    </subcellularLocation>
</comment>
<dbReference type="InterPro" id="IPR014729">
    <property type="entry name" value="Rossmann-like_a/b/a_fold"/>
</dbReference>
<evidence type="ECO:0000259" key="10">
    <source>
        <dbReference type="SMART" id="SM00836"/>
    </source>
</evidence>
<evidence type="ECO:0000256" key="8">
    <source>
        <dbReference type="HAMAP-Rule" id="MF_00123"/>
    </source>
</evidence>
<feature type="short sequence motif" description="'HIGH' region" evidence="8">
    <location>
        <begin position="120"/>
        <end position="130"/>
    </location>
</feature>
<dbReference type="GO" id="GO:0006420">
    <property type="term" value="P:arginyl-tRNA aminoacylation"/>
    <property type="evidence" value="ECO:0007669"/>
    <property type="project" value="UniProtKB-UniRule"/>
</dbReference>
<accession>A0A0P6X652</accession>
<protein>
    <recommendedName>
        <fullName evidence="8">Arginine--tRNA ligase</fullName>
        <ecNumber evidence="8">6.1.1.19</ecNumber>
    </recommendedName>
    <alternativeName>
        <fullName evidence="8">Arginyl-tRNA synthetase</fullName>
        <shortName evidence="8">ArgRS</shortName>
    </alternativeName>
</protein>
<dbReference type="SUPFAM" id="SSF55190">
    <property type="entry name" value="Arginyl-tRNA synthetase (ArgRS), N-terminal 'additional' domain"/>
    <property type="match status" value="1"/>
</dbReference>
<keyword evidence="2 8" id="KW-0436">Ligase</keyword>
<evidence type="ECO:0000256" key="3">
    <source>
        <dbReference type="ARBA" id="ARBA00022741"/>
    </source>
</evidence>
<evidence type="ECO:0000256" key="5">
    <source>
        <dbReference type="ARBA" id="ARBA00022917"/>
    </source>
</evidence>
<feature type="domain" description="DALR anticodon binding" evidence="10">
    <location>
        <begin position="460"/>
        <end position="575"/>
    </location>
</feature>
<evidence type="ECO:0000313" key="12">
    <source>
        <dbReference type="Proteomes" id="UP000050501"/>
    </source>
</evidence>
<evidence type="ECO:0000256" key="1">
    <source>
        <dbReference type="ARBA" id="ARBA00005594"/>
    </source>
</evidence>
<evidence type="ECO:0000256" key="7">
    <source>
        <dbReference type="ARBA" id="ARBA00049339"/>
    </source>
</evidence>
<dbReference type="GO" id="GO:0005737">
    <property type="term" value="C:cytoplasm"/>
    <property type="evidence" value="ECO:0007669"/>
    <property type="project" value="UniProtKB-SubCell"/>
</dbReference>
<comment type="subunit">
    <text evidence="8">Monomer.</text>
</comment>
<sequence>MRTYCQTQGLTLEAVQWNWIPFSGHWGISLPFFPIAAQESRQGQKINVGARAQELAEGAAAHLGLPAGFERVEAVRGYLNLYFDSGAYARRVLEHVRQEQERFGSGAARGEQVMVEFSQPNTHKAFHVGHLRSAILGDTLARILEFAGYAVIRANYPGDMGLHVIKWLWNYQKFHKGEKPQKDITQWMGQLYAEASRRLEENPDLEAEVRALYQAWDRREPEIVALWEETRQWSLEGFHQMYDLLDIRFDRYYFNSQAEQPGKVMVQDLIERGIAQDERPDGAVIVKLDELLGLKNEKYRVMVVLRSDGTALYATEDLALAKIKFEEYPQLARSLYVVDVRQSLHFQQVFKTLELAGYDWAERCQHIPYELVSLPGNVVMASREGTVVLLEDLIREATERALQVVSDKNPDLSAEQKLEVAKAVGIGAIKYPMLARENAKTVTFDWQAALDFNGQASPYIQYAHVRANSILRKLGGDLPELTEPQHELAPAEVELIELISRFPKEVQRAAAELRPLCLASLGYDLARSFSDFYNQCPVISAEPAVRAFRVHLVAAAKQAMANCLNILGIRAPEVM</sequence>
<dbReference type="PRINTS" id="PR01038">
    <property type="entry name" value="TRNASYNTHARG"/>
</dbReference>
<gene>
    <name evidence="8" type="primary">argS</name>
    <name evidence="11" type="ORF">ADN01_14700</name>
</gene>
<dbReference type="Gene3D" id="1.10.730.10">
    <property type="entry name" value="Isoleucyl-tRNA Synthetase, Domain 1"/>
    <property type="match status" value="1"/>
</dbReference>
<dbReference type="PATRIC" id="fig|229921.5.peg.941"/>
<dbReference type="InterPro" id="IPR008909">
    <property type="entry name" value="DALR_anticod-bd"/>
</dbReference>
<dbReference type="InterPro" id="IPR001278">
    <property type="entry name" value="Arg-tRNA-ligase"/>
</dbReference>
<dbReference type="AlphaFoldDB" id="A0A0P6X652"/>
<dbReference type="STRING" id="229921.ADN01_14700"/>
<keyword evidence="4 8" id="KW-0067">ATP-binding</keyword>
<evidence type="ECO:0000256" key="2">
    <source>
        <dbReference type="ARBA" id="ARBA00022598"/>
    </source>
</evidence>
<dbReference type="Gene3D" id="3.40.50.620">
    <property type="entry name" value="HUPs"/>
    <property type="match status" value="1"/>
</dbReference>
<keyword evidence="8" id="KW-0963">Cytoplasm</keyword>
<name>A0A0P6X652_9CHLR</name>
<dbReference type="SUPFAM" id="SSF47323">
    <property type="entry name" value="Anticodon-binding domain of a subclass of class I aminoacyl-tRNA synthetases"/>
    <property type="match status" value="1"/>
</dbReference>
<proteinExistence type="inferred from homology"/>
<reference evidence="11 12" key="1">
    <citation type="submission" date="2015-07" db="EMBL/GenBank/DDBJ databases">
        <title>Genome sequence of Levilinea saccharolytica DSM 16555.</title>
        <authorList>
            <person name="Hemp J."/>
            <person name="Ward L.M."/>
            <person name="Pace L.A."/>
            <person name="Fischer W.W."/>
        </authorList>
    </citation>
    <scope>NUCLEOTIDE SEQUENCE [LARGE SCALE GENOMIC DNA]</scope>
    <source>
        <strain evidence="11 12">KIBI-1</strain>
    </source>
</reference>
<dbReference type="InterPro" id="IPR009080">
    <property type="entry name" value="tRNAsynth_Ia_anticodon-bd"/>
</dbReference>
<evidence type="ECO:0000256" key="6">
    <source>
        <dbReference type="ARBA" id="ARBA00023146"/>
    </source>
</evidence>
<evidence type="ECO:0000313" key="11">
    <source>
        <dbReference type="EMBL" id="KPL78518.1"/>
    </source>
</evidence>
<dbReference type="EMBL" id="LGCM01000055">
    <property type="protein sequence ID" value="KPL78518.1"/>
    <property type="molecule type" value="Genomic_DNA"/>
</dbReference>
<dbReference type="EC" id="6.1.1.19" evidence="8"/>
<dbReference type="GO" id="GO:0004814">
    <property type="term" value="F:arginine-tRNA ligase activity"/>
    <property type="evidence" value="ECO:0007669"/>
    <property type="project" value="UniProtKB-UniRule"/>
</dbReference>
<dbReference type="HAMAP" id="MF_00123">
    <property type="entry name" value="Arg_tRNA_synth"/>
    <property type="match status" value="1"/>
</dbReference>
<evidence type="ECO:0000256" key="9">
    <source>
        <dbReference type="RuleBase" id="RU363038"/>
    </source>
</evidence>
<comment type="caution">
    <text evidence="11">The sequence shown here is derived from an EMBL/GenBank/DDBJ whole genome shotgun (WGS) entry which is preliminary data.</text>
</comment>
<keyword evidence="3 8" id="KW-0547">Nucleotide-binding</keyword>
<dbReference type="Pfam" id="PF05746">
    <property type="entry name" value="DALR_1"/>
    <property type="match status" value="1"/>
</dbReference>
<keyword evidence="6 8" id="KW-0030">Aminoacyl-tRNA synthetase</keyword>
<dbReference type="Pfam" id="PF00750">
    <property type="entry name" value="tRNA-synt_1d"/>
    <property type="match status" value="1"/>
</dbReference>
<dbReference type="Gene3D" id="3.30.1360.70">
    <property type="entry name" value="Arginyl tRNA synthetase N-terminal domain"/>
    <property type="match status" value="1"/>
</dbReference>
<organism evidence="11 12">
    <name type="scientific">Levilinea saccharolytica</name>
    <dbReference type="NCBI Taxonomy" id="229921"/>
    <lineage>
        <taxon>Bacteria</taxon>
        <taxon>Bacillati</taxon>
        <taxon>Chloroflexota</taxon>
        <taxon>Anaerolineae</taxon>
        <taxon>Anaerolineales</taxon>
        <taxon>Anaerolineaceae</taxon>
        <taxon>Levilinea</taxon>
    </lineage>
</organism>
<dbReference type="GO" id="GO:0005524">
    <property type="term" value="F:ATP binding"/>
    <property type="evidence" value="ECO:0007669"/>
    <property type="project" value="UniProtKB-UniRule"/>
</dbReference>
<dbReference type="SMART" id="SM00836">
    <property type="entry name" value="DALR_1"/>
    <property type="match status" value="1"/>
</dbReference>
<dbReference type="SUPFAM" id="SSF52374">
    <property type="entry name" value="Nucleotidylyl transferase"/>
    <property type="match status" value="1"/>
</dbReference>
<dbReference type="Proteomes" id="UP000050501">
    <property type="component" value="Unassembled WGS sequence"/>
</dbReference>
<dbReference type="InterPro" id="IPR035684">
    <property type="entry name" value="ArgRS_core"/>
</dbReference>
<keyword evidence="12" id="KW-1185">Reference proteome</keyword>
<dbReference type="PANTHER" id="PTHR11956:SF5">
    <property type="entry name" value="ARGININE--TRNA LIGASE, CYTOPLASMIC"/>
    <property type="match status" value="1"/>
</dbReference>
<evidence type="ECO:0000256" key="4">
    <source>
        <dbReference type="ARBA" id="ARBA00022840"/>
    </source>
</evidence>
<comment type="catalytic activity">
    <reaction evidence="7 8">
        <text>tRNA(Arg) + L-arginine + ATP = L-arginyl-tRNA(Arg) + AMP + diphosphate</text>
        <dbReference type="Rhea" id="RHEA:20301"/>
        <dbReference type="Rhea" id="RHEA-COMP:9658"/>
        <dbReference type="Rhea" id="RHEA-COMP:9673"/>
        <dbReference type="ChEBI" id="CHEBI:30616"/>
        <dbReference type="ChEBI" id="CHEBI:32682"/>
        <dbReference type="ChEBI" id="CHEBI:33019"/>
        <dbReference type="ChEBI" id="CHEBI:78442"/>
        <dbReference type="ChEBI" id="CHEBI:78513"/>
        <dbReference type="ChEBI" id="CHEBI:456215"/>
        <dbReference type="EC" id="6.1.1.19"/>
    </reaction>
</comment>
<dbReference type="PANTHER" id="PTHR11956">
    <property type="entry name" value="ARGINYL-TRNA SYNTHETASE"/>
    <property type="match status" value="1"/>
</dbReference>
<keyword evidence="5 8" id="KW-0648">Protein biosynthesis</keyword>
<comment type="similarity">
    <text evidence="1 8 9">Belongs to the class-I aminoacyl-tRNA synthetase family.</text>
</comment>
<dbReference type="NCBIfam" id="TIGR00456">
    <property type="entry name" value="argS"/>
    <property type="match status" value="1"/>
</dbReference>
<dbReference type="InterPro" id="IPR036695">
    <property type="entry name" value="Arg-tRNA-synth_N_sf"/>
</dbReference>